<dbReference type="EMBL" id="SZYD01000011">
    <property type="protein sequence ID" value="KAD4888300.1"/>
    <property type="molecule type" value="Genomic_DNA"/>
</dbReference>
<dbReference type="PANTHER" id="PTHR31238">
    <property type="entry name" value="GERMIN-LIKE PROTEIN SUBFAMILY 3 MEMBER 3"/>
    <property type="match status" value="1"/>
</dbReference>
<feature type="binding site" evidence="8">
    <location>
        <position position="93"/>
    </location>
    <ligand>
        <name>Mn(2+)</name>
        <dbReference type="ChEBI" id="CHEBI:29035"/>
    </ligand>
</feature>
<keyword evidence="6 7" id="KW-0464">Manganese</keyword>
<dbReference type="InterPro" id="IPR011051">
    <property type="entry name" value="RmlC_Cupin_sf"/>
</dbReference>
<evidence type="ECO:0000256" key="3">
    <source>
        <dbReference type="ARBA" id="ARBA00022523"/>
    </source>
</evidence>
<dbReference type="CDD" id="cd02241">
    <property type="entry name" value="cupin_OxOx"/>
    <property type="match status" value="1"/>
</dbReference>
<dbReference type="PRINTS" id="PR00325">
    <property type="entry name" value="GERMIN"/>
</dbReference>
<keyword evidence="9" id="KW-0732">Signal</keyword>
<feature type="binding site" evidence="8">
    <location>
        <position position="100"/>
    </location>
    <ligand>
        <name>Mn(2+)</name>
        <dbReference type="ChEBI" id="CHEBI:29035"/>
    </ligand>
</feature>
<keyword evidence="5 7" id="KW-0479">Metal-binding</keyword>
<dbReference type="InterPro" id="IPR014710">
    <property type="entry name" value="RmlC-like_jellyroll"/>
</dbReference>
<dbReference type="InterPro" id="IPR006045">
    <property type="entry name" value="Cupin_1"/>
</dbReference>
<evidence type="ECO:0000256" key="7">
    <source>
        <dbReference type="PIRSR" id="PIRSR601929-1"/>
    </source>
</evidence>
<evidence type="ECO:0000259" key="10">
    <source>
        <dbReference type="SMART" id="SM00835"/>
    </source>
</evidence>
<keyword evidence="3 9" id="KW-0052">Apoplast</keyword>
<evidence type="ECO:0000256" key="2">
    <source>
        <dbReference type="ARBA" id="ARBA00007456"/>
    </source>
</evidence>
<feature type="chain" id="PRO_5024470701" description="Germin-like protein" evidence="9">
    <location>
        <begin position="22"/>
        <end position="169"/>
    </location>
</feature>
<gene>
    <name evidence="11" type="ORF">E3N88_20373</name>
</gene>
<dbReference type="Pfam" id="PF00190">
    <property type="entry name" value="Cupin_1"/>
    <property type="match status" value="1"/>
</dbReference>
<dbReference type="GO" id="GO:0030145">
    <property type="term" value="F:manganese ion binding"/>
    <property type="evidence" value="ECO:0007669"/>
    <property type="project" value="UniProtKB-UniRule"/>
</dbReference>
<evidence type="ECO:0000256" key="1">
    <source>
        <dbReference type="ARBA" id="ARBA00004271"/>
    </source>
</evidence>
<sequence length="169" mass="18903">MASHLLSLLWTTTSFVGIVWAANNDGVYSCKDPKFLHANDFSFSRLRFPTPTTSMRRKRVLTTVFDRELPGLNTLGISMLLFDFAVGDFVAPHVHFRGTEIFMVLRGSILVSFNISAPIHRQYTKVIRAGDVFVIPKGLYHSQKNVGNIDSTVIAAFNCQNPDGVPSRR</sequence>
<feature type="binding site" evidence="7">
    <location>
        <position position="95"/>
    </location>
    <ligand>
        <name>oxalate</name>
        <dbReference type="ChEBI" id="CHEBI:30623"/>
    </ligand>
</feature>
<keyword evidence="12" id="KW-1185">Reference proteome</keyword>
<feature type="binding site" evidence="7">
    <location>
        <position position="100"/>
    </location>
    <ligand>
        <name>oxalate</name>
        <dbReference type="ChEBI" id="CHEBI:30623"/>
    </ligand>
</feature>
<evidence type="ECO:0000256" key="4">
    <source>
        <dbReference type="ARBA" id="ARBA00022525"/>
    </source>
</evidence>
<dbReference type="OrthoDB" id="204928at2759"/>
<dbReference type="SMART" id="SM00835">
    <property type="entry name" value="Cupin_1"/>
    <property type="match status" value="1"/>
</dbReference>
<dbReference type="GO" id="GO:0048046">
    <property type="term" value="C:apoplast"/>
    <property type="evidence" value="ECO:0007669"/>
    <property type="project" value="UniProtKB-SubCell"/>
</dbReference>
<dbReference type="Proteomes" id="UP000326396">
    <property type="component" value="Linkage Group LG19"/>
</dbReference>
<evidence type="ECO:0000256" key="6">
    <source>
        <dbReference type="ARBA" id="ARBA00023211"/>
    </source>
</evidence>
<evidence type="ECO:0000256" key="5">
    <source>
        <dbReference type="ARBA" id="ARBA00022723"/>
    </source>
</evidence>
<name>A0A5N6NIH8_9ASTR</name>
<comment type="subcellular location">
    <subcellularLocation>
        <location evidence="1 9">Secreted</location>
        <location evidence="1 9">Extracellular space</location>
        <location evidence="1 9">Apoplast</location>
    </subcellularLocation>
</comment>
<keyword evidence="4 9" id="KW-0964">Secreted</keyword>
<dbReference type="Gene3D" id="2.60.120.10">
    <property type="entry name" value="Jelly Rolls"/>
    <property type="match status" value="1"/>
</dbReference>
<evidence type="ECO:0000313" key="11">
    <source>
        <dbReference type="EMBL" id="KAD4888300.1"/>
    </source>
</evidence>
<proteinExistence type="inferred from homology"/>
<feature type="binding site" evidence="8">
    <location>
        <position position="141"/>
    </location>
    <ligand>
        <name>Mn(2+)</name>
        <dbReference type="ChEBI" id="CHEBI:29035"/>
    </ligand>
</feature>
<organism evidence="11 12">
    <name type="scientific">Mikania micrantha</name>
    <name type="common">bitter vine</name>
    <dbReference type="NCBI Taxonomy" id="192012"/>
    <lineage>
        <taxon>Eukaryota</taxon>
        <taxon>Viridiplantae</taxon>
        <taxon>Streptophyta</taxon>
        <taxon>Embryophyta</taxon>
        <taxon>Tracheophyta</taxon>
        <taxon>Spermatophyta</taxon>
        <taxon>Magnoliopsida</taxon>
        <taxon>eudicotyledons</taxon>
        <taxon>Gunneridae</taxon>
        <taxon>Pentapetalae</taxon>
        <taxon>asterids</taxon>
        <taxon>campanulids</taxon>
        <taxon>Asterales</taxon>
        <taxon>Asteraceae</taxon>
        <taxon>Asteroideae</taxon>
        <taxon>Heliantheae alliance</taxon>
        <taxon>Eupatorieae</taxon>
        <taxon>Mikania</taxon>
    </lineage>
</organism>
<protein>
    <recommendedName>
        <fullName evidence="9">Germin-like protein</fullName>
    </recommendedName>
</protein>
<dbReference type="InterPro" id="IPR001929">
    <property type="entry name" value="Germin"/>
</dbReference>
<comment type="similarity">
    <text evidence="2 9">Belongs to the germin family.</text>
</comment>
<accession>A0A5N6NIH8</accession>
<feature type="binding site" evidence="8">
    <location>
        <position position="95"/>
    </location>
    <ligand>
        <name>Mn(2+)</name>
        <dbReference type="ChEBI" id="CHEBI:29035"/>
    </ligand>
</feature>
<evidence type="ECO:0000256" key="9">
    <source>
        <dbReference type="RuleBase" id="RU366015"/>
    </source>
</evidence>
<feature type="domain" description="Cupin type-1" evidence="10">
    <location>
        <begin position="44"/>
        <end position="168"/>
    </location>
</feature>
<reference evidence="11 12" key="1">
    <citation type="submission" date="2019-05" db="EMBL/GenBank/DDBJ databases">
        <title>Mikania micrantha, genome provides insights into the molecular mechanism of rapid growth.</title>
        <authorList>
            <person name="Liu B."/>
        </authorList>
    </citation>
    <scope>NUCLEOTIDE SEQUENCE [LARGE SCALE GENOMIC DNA]</scope>
    <source>
        <strain evidence="11">NLD-2019</strain>
        <tissue evidence="11">Leaf</tissue>
    </source>
</reference>
<comment type="caution">
    <text evidence="11">The sequence shown here is derived from an EMBL/GenBank/DDBJ whole genome shotgun (WGS) entry which is preliminary data.</text>
</comment>
<feature type="signal peptide" evidence="9">
    <location>
        <begin position="1"/>
        <end position="21"/>
    </location>
</feature>
<evidence type="ECO:0000313" key="12">
    <source>
        <dbReference type="Proteomes" id="UP000326396"/>
    </source>
</evidence>
<evidence type="ECO:0000256" key="8">
    <source>
        <dbReference type="PIRSR" id="PIRSR601929-2"/>
    </source>
</evidence>
<dbReference type="AlphaFoldDB" id="A0A5N6NIH8"/>
<dbReference type="SUPFAM" id="SSF51182">
    <property type="entry name" value="RmlC-like cupins"/>
    <property type="match status" value="1"/>
</dbReference>